<feature type="compositionally biased region" description="Low complexity" evidence="1">
    <location>
        <begin position="254"/>
        <end position="266"/>
    </location>
</feature>
<feature type="compositionally biased region" description="Low complexity" evidence="1">
    <location>
        <begin position="527"/>
        <end position="536"/>
    </location>
</feature>
<evidence type="ECO:0000256" key="1">
    <source>
        <dbReference type="SAM" id="MobiDB-lite"/>
    </source>
</evidence>
<feature type="region of interest" description="Disordered" evidence="1">
    <location>
        <begin position="222"/>
        <end position="619"/>
    </location>
</feature>
<protein>
    <submittedName>
        <fullName evidence="3">Tyrosine-protein kinase Abl</fullName>
    </submittedName>
</protein>
<dbReference type="InterPro" id="IPR015015">
    <property type="entry name" value="F-actin-binding"/>
</dbReference>
<feature type="compositionally biased region" description="Basic and acidic residues" evidence="1">
    <location>
        <begin position="588"/>
        <end position="612"/>
    </location>
</feature>
<name>A0A6A4W1L8_AMPAM</name>
<feature type="compositionally biased region" description="Low complexity" evidence="1">
    <location>
        <begin position="486"/>
        <end position="498"/>
    </location>
</feature>
<dbReference type="GO" id="GO:0004715">
    <property type="term" value="F:non-membrane spanning protein tyrosine kinase activity"/>
    <property type="evidence" value="ECO:0007669"/>
    <property type="project" value="InterPro"/>
</dbReference>
<feature type="compositionally biased region" description="Basic and acidic residues" evidence="1">
    <location>
        <begin position="558"/>
        <end position="578"/>
    </location>
</feature>
<evidence type="ECO:0000259" key="2">
    <source>
        <dbReference type="SMART" id="SM00808"/>
    </source>
</evidence>
<feature type="compositionally biased region" description="Basic and acidic residues" evidence="1">
    <location>
        <begin position="241"/>
        <end position="251"/>
    </location>
</feature>
<feature type="compositionally biased region" description="Polar residues" evidence="1">
    <location>
        <begin position="268"/>
        <end position="281"/>
    </location>
</feature>
<dbReference type="EMBL" id="VIIS01001478">
    <property type="protein sequence ID" value="KAF0297634.1"/>
    <property type="molecule type" value="Genomic_DNA"/>
</dbReference>
<dbReference type="GO" id="GO:0005524">
    <property type="term" value="F:ATP binding"/>
    <property type="evidence" value="ECO:0007669"/>
    <property type="project" value="InterPro"/>
</dbReference>
<dbReference type="OrthoDB" id="98077at2759"/>
<feature type="compositionally biased region" description="Polar residues" evidence="1">
    <location>
        <begin position="79"/>
        <end position="88"/>
    </location>
</feature>
<comment type="caution">
    <text evidence="3">The sequence shown here is derived from an EMBL/GenBank/DDBJ whole genome shotgun (WGS) entry which is preliminary data.</text>
</comment>
<feature type="compositionally biased region" description="Basic and acidic residues" evidence="1">
    <location>
        <begin position="468"/>
        <end position="483"/>
    </location>
</feature>
<dbReference type="AlphaFoldDB" id="A0A6A4W1L8"/>
<evidence type="ECO:0000313" key="4">
    <source>
        <dbReference type="Proteomes" id="UP000440578"/>
    </source>
</evidence>
<keyword evidence="4" id="KW-1185">Reference proteome</keyword>
<feature type="compositionally biased region" description="Polar residues" evidence="1">
    <location>
        <begin position="396"/>
        <end position="408"/>
    </location>
</feature>
<feature type="compositionally biased region" description="Basic and acidic residues" evidence="1">
    <location>
        <begin position="135"/>
        <end position="147"/>
    </location>
</feature>
<evidence type="ECO:0000313" key="3">
    <source>
        <dbReference type="EMBL" id="KAF0297634.1"/>
    </source>
</evidence>
<feature type="compositionally biased region" description="Pro residues" evidence="1">
    <location>
        <begin position="40"/>
        <end position="49"/>
    </location>
</feature>
<sequence>MLSRSSNTQVEQQLKRHEGQPSEQAPPLPPQPERSRVRGEPPPPPPAAPIPSIKCTREDGRASPRRADDAPLVDAQASGPVSTKSTVVQLRRASNRKQAPAPPKRTSSFRDSSYTEEVAEDSEGGAGGSEPSDPADERTPETEESARSSRSTPSHMASGRHPPAADRAKRAKTFPSPAQPPRKPIQVAPLEEHHVNESIKRYGTLPKGARIGAFLDSLRESGMRGSAEGGEAAAGAGGEARAPRSHTEAEGVRPPASAAAAKKPSAMVRSNSSNSGFQSPRLSRLSPRVFAGAAGGGGEYSNLSERAKRSDDLVTRLGTGQRARPQPPAAPKPASLTPSISAQLVSEIQQKQRENGAEGEPPAAAAAGSQRSDWARSEAKLQSFRPPLRRVHKSTEGSQTDEAVTSFKSALRKTTGRTSERNGDAASRPADGTASLRFGLRKTRNKDRSAETAPKPEPEQTDFRALLKKPDKNGPSERVERWLEQAGSATAAASTPAEGDGEGEEVEPEPPEAEPEEPPAEEPPAEGPAEATDPPEQASPDDEQDKRQSAGSISSLRKMWEAEAADKTSPKLSDRSPTSERASTAPAAKEDGVESVRAKFERRWPPTQETDKPVVPVKPSIKPLTAAGRAPAGGPGVYATPCITSAERGTLKPPPHPTSAPPAGLSRSAGAGDSAEAVRDLAAAVERSLGALEASSASSVACMQLSDKLGLLLTACGAHADQVPPTGRLRFRDLQRRLETHAGTLRSAGARNSSDAQRLFSELANTVRDVVNVVQR</sequence>
<gene>
    <name evidence="3" type="primary">Abl_1</name>
    <name evidence="3" type="ORF">FJT64_004926</name>
</gene>
<dbReference type="SMART" id="SM00808">
    <property type="entry name" value="FABD"/>
    <property type="match status" value="1"/>
</dbReference>
<feature type="compositionally biased region" description="Low complexity" evidence="1">
    <location>
        <begin position="358"/>
        <end position="368"/>
    </location>
</feature>
<dbReference type="Pfam" id="PF08919">
    <property type="entry name" value="F_actin_bind"/>
    <property type="match status" value="1"/>
</dbReference>
<feature type="compositionally biased region" description="Basic and acidic residues" evidence="1">
    <location>
        <begin position="55"/>
        <end position="69"/>
    </location>
</feature>
<feature type="compositionally biased region" description="Acidic residues" evidence="1">
    <location>
        <begin position="499"/>
        <end position="524"/>
    </location>
</feature>
<feature type="compositionally biased region" description="Basic and acidic residues" evidence="1">
    <location>
        <begin position="446"/>
        <end position="462"/>
    </location>
</feature>
<dbReference type="Proteomes" id="UP000440578">
    <property type="component" value="Unassembled WGS sequence"/>
</dbReference>
<accession>A0A6A4W1L8</accession>
<feature type="compositionally biased region" description="Basic and acidic residues" evidence="1">
    <location>
        <begin position="305"/>
        <end position="314"/>
    </location>
</feature>
<keyword evidence="3" id="KW-0808">Transferase</keyword>
<proteinExistence type="predicted"/>
<feature type="region of interest" description="Disordered" evidence="1">
    <location>
        <begin position="646"/>
        <end position="672"/>
    </location>
</feature>
<feature type="compositionally biased region" description="Polar residues" evidence="1">
    <location>
        <begin position="336"/>
        <end position="349"/>
    </location>
</feature>
<feature type="domain" description="F-actin binding" evidence="2">
    <location>
        <begin position="649"/>
        <end position="776"/>
    </location>
</feature>
<feature type="compositionally biased region" description="Low complexity" evidence="1">
    <location>
        <begin position="223"/>
        <end position="234"/>
    </location>
</feature>
<organism evidence="3 4">
    <name type="scientific">Amphibalanus amphitrite</name>
    <name type="common">Striped barnacle</name>
    <name type="synonym">Balanus amphitrite</name>
    <dbReference type="NCBI Taxonomy" id="1232801"/>
    <lineage>
        <taxon>Eukaryota</taxon>
        <taxon>Metazoa</taxon>
        <taxon>Ecdysozoa</taxon>
        <taxon>Arthropoda</taxon>
        <taxon>Crustacea</taxon>
        <taxon>Multicrustacea</taxon>
        <taxon>Cirripedia</taxon>
        <taxon>Thoracica</taxon>
        <taxon>Thoracicalcarea</taxon>
        <taxon>Balanomorpha</taxon>
        <taxon>Balanoidea</taxon>
        <taxon>Balanidae</taxon>
        <taxon>Amphibalaninae</taxon>
        <taxon>Amphibalanus</taxon>
    </lineage>
</organism>
<dbReference type="Gene3D" id="1.20.120.330">
    <property type="entry name" value="Nucleotidyltransferases domain 2"/>
    <property type="match status" value="1"/>
</dbReference>
<feature type="region of interest" description="Disordered" evidence="1">
    <location>
        <begin position="1"/>
        <end position="193"/>
    </location>
</feature>
<feature type="compositionally biased region" description="Polar residues" evidence="1">
    <location>
        <begin position="1"/>
        <end position="12"/>
    </location>
</feature>
<keyword evidence="3" id="KW-0418">Kinase</keyword>
<reference evidence="3 4" key="1">
    <citation type="submission" date="2019-07" db="EMBL/GenBank/DDBJ databases">
        <title>Draft genome assembly of a fouling barnacle, Amphibalanus amphitrite (Darwin, 1854): The first reference genome for Thecostraca.</title>
        <authorList>
            <person name="Kim W."/>
        </authorList>
    </citation>
    <scope>NUCLEOTIDE SEQUENCE [LARGE SCALE GENOMIC DNA]</scope>
    <source>
        <strain evidence="3">SNU_AA5</strain>
        <tissue evidence="3">Soma without cirri and trophi</tissue>
    </source>
</reference>